<dbReference type="OrthoDB" id="9793283at2"/>
<evidence type="ECO:0000259" key="8">
    <source>
        <dbReference type="PROSITE" id="PS50850"/>
    </source>
</evidence>
<dbReference type="Gene3D" id="1.20.1250.20">
    <property type="entry name" value="MFS general substrate transporter like domains"/>
    <property type="match status" value="1"/>
</dbReference>
<feature type="transmembrane region" description="Helical" evidence="7">
    <location>
        <begin position="110"/>
        <end position="132"/>
    </location>
</feature>
<feature type="transmembrane region" description="Helical" evidence="7">
    <location>
        <begin position="174"/>
        <end position="192"/>
    </location>
</feature>
<feature type="transmembrane region" description="Helical" evidence="7">
    <location>
        <begin position="231"/>
        <end position="250"/>
    </location>
</feature>
<evidence type="ECO:0000313" key="9">
    <source>
        <dbReference type="EMBL" id="OZM74993.1"/>
    </source>
</evidence>
<feature type="transmembrane region" description="Helical" evidence="7">
    <location>
        <begin position="287"/>
        <end position="303"/>
    </location>
</feature>
<dbReference type="PANTHER" id="PTHR43124:SF3">
    <property type="entry name" value="CHLORAMPHENICOL EFFLUX PUMP RV0191"/>
    <property type="match status" value="1"/>
</dbReference>
<keyword evidence="2" id="KW-1003">Cell membrane</keyword>
<dbReference type="Pfam" id="PF00854">
    <property type="entry name" value="PTR2"/>
    <property type="match status" value="1"/>
</dbReference>
<sequence>MVSSTDTRGTADKVRFPREIWVLVGASFLIAIGYGLIAPALPSYAASFDVGVTAASVVISAFAAVRLAFAPVSGRLVTRFGERPTYLWGLSIVAAGSLACAFAQDYWQLLIFRSLSGVGSTMFTVSAIGLLIRISPPQVRGRASGLWGTSFLLGGIAGPIVGAALVTVSLRAPFLFYGGALLLTTALVWWQLRGSELVSRAAEETEPAMTFRQALRHPTYRAALMSNFTNGWVVLGIRASLLPLFVTAVLMKGEEFTGIALAVFAAANAAVLLVAGKFADTRGRKPPALAGLALLAVGMVLLGQASEPWLFLVAVLIAGLGGGALNPSQNAAVADVLGVKARGGGVLAGFQMAADVGAVLGPLVAGAIAEKVSYGVAFGVTGAVAAVALVAWTLARETLPAAQDPGGHDTEHSAQDAAVEDCSPDCGGRP</sequence>
<evidence type="ECO:0000256" key="3">
    <source>
        <dbReference type="ARBA" id="ARBA00022692"/>
    </source>
</evidence>
<accession>A0A263D952</accession>
<keyword evidence="4 7" id="KW-1133">Transmembrane helix</keyword>
<dbReference type="InterPro" id="IPR000109">
    <property type="entry name" value="POT_fam"/>
</dbReference>
<dbReference type="Proteomes" id="UP000242444">
    <property type="component" value="Unassembled WGS sequence"/>
</dbReference>
<evidence type="ECO:0000313" key="10">
    <source>
        <dbReference type="Proteomes" id="UP000242444"/>
    </source>
</evidence>
<dbReference type="InterPro" id="IPR050189">
    <property type="entry name" value="MFS_Efflux_Transporters"/>
</dbReference>
<dbReference type="InterPro" id="IPR036259">
    <property type="entry name" value="MFS_trans_sf"/>
</dbReference>
<evidence type="ECO:0000256" key="5">
    <source>
        <dbReference type="ARBA" id="ARBA00023136"/>
    </source>
</evidence>
<comment type="subcellular location">
    <subcellularLocation>
        <location evidence="1">Cell membrane</location>
        <topology evidence="1">Multi-pass membrane protein</topology>
    </subcellularLocation>
</comment>
<dbReference type="InterPro" id="IPR020846">
    <property type="entry name" value="MFS_dom"/>
</dbReference>
<keyword evidence="3 7" id="KW-0812">Transmembrane</keyword>
<dbReference type="GO" id="GO:0005886">
    <property type="term" value="C:plasma membrane"/>
    <property type="evidence" value="ECO:0007669"/>
    <property type="project" value="UniProtKB-SubCell"/>
</dbReference>
<dbReference type="SUPFAM" id="SSF103473">
    <property type="entry name" value="MFS general substrate transporter"/>
    <property type="match status" value="1"/>
</dbReference>
<dbReference type="InterPro" id="IPR001958">
    <property type="entry name" value="Tet-R_TetA/multi-R_MdtG-like"/>
</dbReference>
<evidence type="ECO:0000256" key="7">
    <source>
        <dbReference type="SAM" id="Phobius"/>
    </source>
</evidence>
<reference evidence="9 10" key="1">
    <citation type="submission" date="2017-07" db="EMBL/GenBank/DDBJ databases">
        <title>Amycolatopsis antarcticus sp. nov., isolated from the surface of an Antarcticus brown macroalga.</title>
        <authorList>
            <person name="Wang J."/>
            <person name="Leiva S."/>
            <person name="Huang J."/>
            <person name="Huang Y."/>
        </authorList>
    </citation>
    <scope>NUCLEOTIDE SEQUENCE [LARGE SCALE GENOMIC DNA]</scope>
    <source>
        <strain evidence="9 10">AU-G6</strain>
    </source>
</reference>
<feature type="domain" description="Major facilitator superfamily (MFS) profile" evidence="8">
    <location>
        <begin position="19"/>
        <end position="400"/>
    </location>
</feature>
<feature type="transmembrane region" description="Helical" evidence="7">
    <location>
        <begin position="309"/>
        <end position="325"/>
    </location>
</feature>
<feature type="transmembrane region" description="Helical" evidence="7">
    <location>
        <begin position="20"/>
        <end position="38"/>
    </location>
</feature>
<dbReference type="PANTHER" id="PTHR43124">
    <property type="entry name" value="PURINE EFFLUX PUMP PBUE"/>
    <property type="match status" value="1"/>
</dbReference>
<keyword evidence="10" id="KW-1185">Reference proteome</keyword>
<dbReference type="InParanoid" id="A0A263D952"/>
<feature type="region of interest" description="Disordered" evidence="6">
    <location>
        <begin position="401"/>
        <end position="430"/>
    </location>
</feature>
<dbReference type="EMBL" id="NKYE01000001">
    <property type="protein sequence ID" value="OZM74993.1"/>
    <property type="molecule type" value="Genomic_DNA"/>
</dbReference>
<feature type="transmembrane region" description="Helical" evidence="7">
    <location>
        <begin position="44"/>
        <end position="65"/>
    </location>
</feature>
<comment type="caution">
    <text evidence="9">The sequence shown here is derived from an EMBL/GenBank/DDBJ whole genome shotgun (WGS) entry which is preliminary data.</text>
</comment>
<keyword evidence="5 7" id="KW-0472">Membrane</keyword>
<dbReference type="GO" id="GO:0022857">
    <property type="term" value="F:transmembrane transporter activity"/>
    <property type="evidence" value="ECO:0007669"/>
    <property type="project" value="InterPro"/>
</dbReference>
<evidence type="ECO:0000256" key="6">
    <source>
        <dbReference type="SAM" id="MobiDB-lite"/>
    </source>
</evidence>
<feature type="transmembrane region" description="Helical" evidence="7">
    <location>
        <begin position="256"/>
        <end position="275"/>
    </location>
</feature>
<evidence type="ECO:0000256" key="4">
    <source>
        <dbReference type="ARBA" id="ARBA00022989"/>
    </source>
</evidence>
<dbReference type="PRINTS" id="PR01035">
    <property type="entry name" value="TCRTETA"/>
</dbReference>
<dbReference type="PROSITE" id="PS50850">
    <property type="entry name" value="MFS"/>
    <property type="match status" value="1"/>
</dbReference>
<feature type="transmembrane region" description="Helical" evidence="7">
    <location>
        <begin position="86"/>
        <end position="104"/>
    </location>
</feature>
<feature type="transmembrane region" description="Helical" evidence="7">
    <location>
        <begin position="144"/>
        <end position="168"/>
    </location>
</feature>
<dbReference type="AlphaFoldDB" id="A0A263D952"/>
<protein>
    <submittedName>
        <fullName evidence="9">MFS transporter</fullName>
    </submittedName>
</protein>
<dbReference type="Pfam" id="PF07690">
    <property type="entry name" value="MFS_1"/>
    <property type="match status" value="1"/>
</dbReference>
<evidence type="ECO:0000256" key="2">
    <source>
        <dbReference type="ARBA" id="ARBA00022475"/>
    </source>
</evidence>
<evidence type="ECO:0000256" key="1">
    <source>
        <dbReference type="ARBA" id="ARBA00004651"/>
    </source>
</evidence>
<dbReference type="RefSeq" id="WP_094860774.1">
    <property type="nucleotide sequence ID" value="NZ_NKYE01000001.1"/>
</dbReference>
<dbReference type="CDD" id="cd17325">
    <property type="entry name" value="MFS_MdtG_SLC18_like"/>
    <property type="match status" value="1"/>
</dbReference>
<name>A0A263D952_9PSEU</name>
<dbReference type="Gene3D" id="1.20.1720.10">
    <property type="entry name" value="Multidrug resistance protein D"/>
    <property type="match status" value="1"/>
</dbReference>
<feature type="transmembrane region" description="Helical" evidence="7">
    <location>
        <begin position="346"/>
        <end position="368"/>
    </location>
</feature>
<feature type="transmembrane region" description="Helical" evidence="7">
    <location>
        <begin position="374"/>
        <end position="395"/>
    </location>
</feature>
<organism evidence="9 10">
    <name type="scientific">Amycolatopsis antarctica</name>
    <dbReference type="NCBI Taxonomy" id="1854586"/>
    <lineage>
        <taxon>Bacteria</taxon>
        <taxon>Bacillati</taxon>
        <taxon>Actinomycetota</taxon>
        <taxon>Actinomycetes</taxon>
        <taxon>Pseudonocardiales</taxon>
        <taxon>Pseudonocardiaceae</taxon>
        <taxon>Amycolatopsis</taxon>
    </lineage>
</organism>
<dbReference type="InterPro" id="IPR011701">
    <property type="entry name" value="MFS"/>
</dbReference>
<proteinExistence type="predicted"/>
<gene>
    <name evidence="9" type="ORF">CFN78_02035</name>
</gene>